<keyword evidence="3" id="KW-1185">Reference proteome</keyword>
<dbReference type="PIRSF" id="PIRSF036794">
    <property type="entry name" value="UCP_erythr_ester"/>
    <property type="match status" value="1"/>
</dbReference>
<sequence>MRVLGRMIGNAEVVGMGEATHGSHEFFTVKHRVFRHLVQEKGFRTFSLETPWSTGLKINDYVLHGRGDLEQILDEEYQGVYKVGKKAEYRDILQWMREYNLRHPHDPVRFMGNDMGYAGPELYDRVADYVAKAHPRRAEQVNELYDGLRPTVSSGEYMDQYLTVPLAERQDNARRTGKVLALLEKAGPASGRKADRQAHTWAVQHARAVDQSLRGYSFGVTDLEEIRKMMTFRDKVMADNVAWWNRYTGDKVMVSAHNTHVAYDSYDENYPKVQGAFLRDHLGKRYVSVGFSFDRGSFRAFDAEQGSGSPEQTFSVGASKPGSNEHLLDQVRYRDYLVDMRTAPAAARAWLAEPRATRNIGAAWPVPEQDLALGGSHDVLIHLHEVTAATPLG</sequence>
<organism evidence="2 3">
    <name type="scientific">Streptomyces carminius</name>
    <dbReference type="NCBI Taxonomy" id="2665496"/>
    <lineage>
        <taxon>Bacteria</taxon>
        <taxon>Bacillati</taxon>
        <taxon>Actinomycetota</taxon>
        <taxon>Actinomycetes</taxon>
        <taxon>Kitasatosporales</taxon>
        <taxon>Streptomycetaceae</taxon>
        <taxon>Streptomyces</taxon>
    </lineage>
</organism>
<protein>
    <submittedName>
        <fullName evidence="2">Erythromycin esterase</fullName>
    </submittedName>
</protein>
<name>A0A2M8LXS7_9ACTN</name>
<dbReference type="AlphaFoldDB" id="A0A2M8LXS7"/>
<dbReference type="CDD" id="cd14728">
    <property type="entry name" value="Ere-like"/>
    <property type="match status" value="1"/>
</dbReference>
<dbReference type="GO" id="GO:0046677">
    <property type="term" value="P:response to antibiotic"/>
    <property type="evidence" value="ECO:0007669"/>
    <property type="project" value="InterPro"/>
</dbReference>
<dbReference type="PANTHER" id="PTHR31299:SF0">
    <property type="entry name" value="ESTERASE, PUTATIVE (AFU_ORTHOLOGUE AFUA_1G05850)-RELATED"/>
    <property type="match status" value="1"/>
</dbReference>
<dbReference type="EMBL" id="PGGW01000057">
    <property type="protein sequence ID" value="PJE96777.1"/>
    <property type="molecule type" value="Genomic_DNA"/>
</dbReference>
<feature type="compositionally biased region" description="Polar residues" evidence="1">
    <location>
        <begin position="306"/>
        <end position="316"/>
    </location>
</feature>
<dbReference type="InterPro" id="IPR007815">
    <property type="entry name" value="Emycin_Estase"/>
</dbReference>
<dbReference type="SUPFAM" id="SSF159501">
    <property type="entry name" value="EreA/ChaN-like"/>
    <property type="match status" value="1"/>
</dbReference>
<dbReference type="PANTHER" id="PTHR31299">
    <property type="entry name" value="ESTERASE, PUTATIVE (AFU_ORTHOLOGUE AFUA_1G05850)-RELATED"/>
    <property type="match status" value="1"/>
</dbReference>
<dbReference type="InterPro" id="IPR014622">
    <property type="entry name" value="UCP036794_erythomycin"/>
</dbReference>
<dbReference type="Proteomes" id="UP000230407">
    <property type="component" value="Unassembled WGS sequence"/>
</dbReference>
<dbReference type="Gene3D" id="1.20.1440.30">
    <property type="entry name" value="Biosynthetic Protein domain"/>
    <property type="match status" value="1"/>
</dbReference>
<proteinExistence type="predicted"/>
<evidence type="ECO:0000313" key="3">
    <source>
        <dbReference type="Proteomes" id="UP000230407"/>
    </source>
</evidence>
<comment type="caution">
    <text evidence="2">The sequence shown here is derived from an EMBL/GenBank/DDBJ whole genome shotgun (WGS) entry which is preliminary data.</text>
</comment>
<dbReference type="Gene3D" id="3.30.1870.10">
    <property type="entry name" value="EreA-like, domain 2"/>
    <property type="match status" value="1"/>
</dbReference>
<evidence type="ECO:0000313" key="2">
    <source>
        <dbReference type="EMBL" id="PJE96777.1"/>
    </source>
</evidence>
<feature type="region of interest" description="Disordered" evidence="1">
    <location>
        <begin position="302"/>
        <end position="321"/>
    </location>
</feature>
<dbReference type="Pfam" id="PF05139">
    <property type="entry name" value="Erythro_esteras"/>
    <property type="match status" value="1"/>
</dbReference>
<accession>A0A2M8LXS7</accession>
<reference evidence="2 3" key="1">
    <citation type="submission" date="2017-11" db="EMBL/GenBank/DDBJ databases">
        <title>Streptomyces carmine sp. nov., a novel actinomycete isolated from Sophora alopecuroides in Xinjiang, China.</title>
        <authorList>
            <person name="Wang Y."/>
            <person name="Luo X."/>
            <person name="Wan C."/>
            <person name="Zhang L."/>
        </authorList>
    </citation>
    <scope>NUCLEOTIDE SEQUENCE [LARGE SCALE GENOMIC DNA]</scope>
    <source>
        <strain evidence="2 3">TRM SA0054</strain>
    </source>
</reference>
<evidence type="ECO:0000256" key="1">
    <source>
        <dbReference type="SAM" id="MobiDB-lite"/>
    </source>
</evidence>
<dbReference type="InterPro" id="IPR052036">
    <property type="entry name" value="Hydrolase/PRTase-associated"/>
</dbReference>
<gene>
    <name evidence="2" type="ORF">CUT44_17100</name>
</gene>
<dbReference type="Gene3D" id="3.40.1660.10">
    <property type="entry name" value="EreA-like (biosynthetic domain)"/>
    <property type="match status" value="1"/>
</dbReference>